<dbReference type="Gene3D" id="3.50.50.60">
    <property type="entry name" value="FAD/NAD(P)-binding domain"/>
    <property type="match status" value="1"/>
</dbReference>
<name>A0A919RGR7_9ACTN</name>
<accession>A0A919RGR7</accession>
<dbReference type="PANTHER" id="PTHR11985">
    <property type="entry name" value="GLYCEROL-3-PHOSPHATE DEHYDROGENASE"/>
    <property type="match status" value="1"/>
</dbReference>
<dbReference type="PRINTS" id="PR01001">
    <property type="entry name" value="FADG3PDH"/>
</dbReference>
<comment type="similarity">
    <text evidence="2">Belongs to the FAD-dependent glycerol-3-phosphate dehydrogenase family.</text>
</comment>
<dbReference type="InterPro" id="IPR036188">
    <property type="entry name" value="FAD/NAD-bd_sf"/>
</dbReference>
<dbReference type="EMBL" id="BOOW01000013">
    <property type="protein sequence ID" value="GII92084.1"/>
    <property type="molecule type" value="Genomic_DNA"/>
</dbReference>
<evidence type="ECO:0000259" key="8">
    <source>
        <dbReference type="Pfam" id="PF16901"/>
    </source>
</evidence>
<dbReference type="GO" id="GO:0046168">
    <property type="term" value="P:glycerol-3-phosphate catabolic process"/>
    <property type="evidence" value="ECO:0007669"/>
    <property type="project" value="TreeGrafter"/>
</dbReference>
<protein>
    <submittedName>
        <fullName evidence="9">Glycerol-3-phosphate dehydrogenase</fullName>
    </submittedName>
</protein>
<dbReference type="Proteomes" id="UP000606172">
    <property type="component" value="Unassembled WGS sequence"/>
</dbReference>
<dbReference type="Pfam" id="PF16901">
    <property type="entry name" value="DAO_C"/>
    <property type="match status" value="1"/>
</dbReference>
<feature type="domain" description="Alpha-glycerophosphate oxidase C-terminal" evidence="8">
    <location>
        <begin position="408"/>
        <end position="502"/>
    </location>
</feature>
<dbReference type="InterPro" id="IPR038299">
    <property type="entry name" value="DAO_C_sf"/>
</dbReference>
<evidence type="ECO:0000256" key="3">
    <source>
        <dbReference type="ARBA" id="ARBA00022630"/>
    </source>
</evidence>
<evidence type="ECO:0000256" key="6">
    <source>
        <dbReference type="ARBA" id="ARBA00023002"/>
    </source>
</evidence>
<proteinExistence type="inferred from homology"/>
<dbReference type="PROSITE" id="PS00978">
    <property type="entry name" value="FAD_G3PDH_2"/>
    <property type="match status" value="1"/>
</dbReference>
<keyword evidence="10" id="KW-1185">Reference proteome</keyword>
<dbReference type="GO" id="GO:0006071">
    <property type="term" value="P:glycerol metabolic process"/>
    <property type="evidence" value="ECO:0007669"/>
    <property type="project" value="UniProtKB-KW"/>
</dbReference>
<keyword evidence="6" id="KW-0560">Oxidoreductase</keyword>
<evidence type="ECO:0000313" key="9">
    <source>
        <dbReference type="EMBL" id="GII92084.1"/>
    </source>
</evidence>
<sequence length="520" mass="53990">MVPPPPAGSSLNAARRARELAALADGGEVDLLVVGLGATGAGVALDAASRGLSVAAIDAHDLAYGTSRWSSKMIHGGLRYLAKGQVGVAYESAVERNILLTRTAPHLVRAAPYVLPLTPDVSRAQGATVMAGYRLGDALRAAARTPRGTLPGPSRVTAARALELAGPLAAGGLRGALLSWDGRLVDDARLVVAVARTAAAHGARVITRCRALRLSGHGAWVRDEETGDEFAIKARAVVNAAGVWAGGLVPSARLRPSRGTHLVLRAGTLPGLRAGLHVPIPGESNRFVLVLPQHDGRVYVGLTDEPVDGPVPDVPDVPPQDVTFLLDVLNSVVSVPVPRERVAGAFAGLRPLLAAGGRTADLSRRHAVLRSADGIVTVVGGKLTTYRRMAEDAVDVVVRERSLSAGPCRTARLPLVGAPGKGGAGPGNGSVPRRLAERYGTEAHAVIALGKDDPSLAEPVATGIAVTRAEMVWAVRHEGALNVEDLLDRRTRIGLVAEDRKIAESAAALALSNAWKIRGF</sequence>
<dbReference type="AlphaFoldDB" id="A0A919RGR7"/>
<comment type="cofactor">
    <cofactor evidence="1">
        <name>FAD</name>
        <dbReference type="ChEBI" id="CHEBI:57692"/>
    </cofactor>
</comment>
<dbReference type="Pfam" id="PF01266">
    <property type="entry name" value="DAO"/>
    <property type="match status" value="1"/>
</dbReference>
<keyword evidence="3" id="KW-0285">Flavoprotein</keyword>
<dbReference type="SUPFAM" id="SSF51905">
    <property type="entry name" value="FAD/NAD(P)-binding domain"/>
    <property type="match status" value="1"/>
</dbReference>
<gene>
    <name evidence="9" type="ORF">Ssi02_23150</name>
</gene>
<dbReference type="InterPro" id="IPR031656">
    <property type="entry name" value="DAO_C"/>
</dbReference>
<evidence type="ECO:0000259" key="7">
    <source>
        <dbReference type="Pfam" id="PF01266"/>
    </source>
</evidence>
<keyword evidence="4" id="KW-0319">Glycerol metabolism</keyword>
<evidence type="ECO:0000256" key="4">
    <source>
        <dbReference type="ARBA" id="ARBA00022798"/>
    </source>
</evidence>
<evidence type="ECO:0000256" key="1">
    <source>
        <dbReference type="ARBA" id="ARBA00001974"/>
    </source>
</evidence>
<dbReference type="Gene3D" id="3.30.9.10">
    <property type="entry name" value="D-Amino Acid Oxidase, subunit A, domain 2"/>
    <property type="match status" value="1"/>
</dbReference>
<dbReference type="GO" id="GO:0004368">
    <property type="term" value="F:glycerol-3-phosphate dehydrogenase (quinone) activity"/>
    <property type="evidence" value="ECO:0007669"/>
    <property type="project" value="InterPro"/>
</dbReference>
<dbReference type="InterPro" id="IPR000447">
    <property type="entry name" value="G3P_DH_FAD-dep"/>
</dbReference>
<comment type="caution">
    <text evidence="9">The sequence shown here is derived from an EMBL/GenBank/DDBJ whole genome shotgun (WGS) entry which is preliminary data.</text>
</comment>
<feature type="domain" description="FAD dependent oxidoreductase" evidence="7">
    <location>
        <begin position="30"/>
        <end position="386"/>
    </location>
</feature>
<dbReference type="InterPro" id="IPR006076">
    <property type="entry name" value="FAD-dep_OxRdtase"/>
</dbReference>
<keyword evidence="5" id="KW-0274">FAD</keyword>
<evidence type="ECO:0000256" key="2">
    <source>
        <dbReference type="ARBA" id="ARBA00007330"/>
    </source>
</evidence>
<reference evidence="9" key="1">
    <citation type="submission" date="2021-01" db="EMBL/GenBank/DDBJ databases">
        <title>Whole genome shotgun sequence of Sinosporangium siamense NBRC 109515.</title>
        <authorList>
            <person name="Komaki H."/>
            <person name="Tamura T."/>
        </authorList>
    </citation>
    <scope>NUCLEOTIDE SEQUENCE</scope>
    <source>
        <strain evidence="9">NBRC 109515</strain>
    </source>
</reference>
<dbReference type="PANTHER" id="PTHR11985:SF35">
    <property type="entry name" value="ANAEROBIC GLYCEROL-3-PHOSPHATE DEHYDROGENASE SUBUNIT A"/>
    <property type="match status" value="1"/>
</dbReference>
<evidence type="ECO:0000313" key="10">
    <source>
        <dbReference type="Proteomes" id="UP000606172"/>
    </source>
</evidence>
<evidence type="ECO:0000256" key="5">
    <source>
        <dbReference type="ARBA" id="ARBA00022827"/>
    </source>
</evidence>
<dbReference type="SUPFAM" id="SSF54373">
    <property type="entry name" value="FAD-linked reductases, C-terminal domain"/>
    <property type="match status" value="1"/>
</dbReference>
<dbReference type="Gene3D" id="1.10.8.870">
    <property type="entry name" value="Alpha-glycerophosphate oxidase, cap domain"/>
    <property type="match status" value="1"/>
</dbReference>
<organism evidence="9 10">
    <name type="scientific">Sinosporangium siamense</name>
    <dbReference type="NCBI Taxonomy" id="1367973"/>
    <lineage>
        <taxon>Bacteria</taxon>
        <taxon>Bacillati</taxon>
        <taxon>Actinomycetota</taxon>
        <taxon>Actinomycetes</taxon>
        <taxon>Streptosporangiales</taxon>
        <taxon>Streptosporangiaceae</taxon>
        <taxon>Sinosporangium</taxon>
    </lineage>
</organism>